<dbReference type="EMBL" id="NBSH01000003">
    <property type="protein sequence ID" value="ORX39335.1"/>
    <property type="molecule type" value="Genomic_DNA"/>
</dbReference>
<dbReference type="Pfam" id="PF11935">
    <property type="entry name" value="SYMPK_PTA1_N"/>
    <property type="match status" value="1"/>
</dbReference>
<keyword evidence="3" id="KW-0539">Nucleus</keyword>
<feature type="compositionally biased region" description="Basic and acidic residues" evidence="4">
    <location>
        <begin position="356"/>
        <end position="371"/>
    </location>
</feature>
<dbReference type="PANTHER" id="PTHR15245">
    <property type="entry name" value="SYMPLEKIN-RELATED"/>
    <property type="match status" value="1"/>
</dbReference>
<feature type="region of interest" description="Disordered" evidence="4">
    <location>
        <begin position="356"/>
        <end position="395"/>
    </location>
</feature>
<evidence type="ECO:0000313" key="7">
    <source>
        <dbReference type="EMBL" id="ORX39335.1"/>
    </source>
</evidence>
<accession>A0A1Y1UQC0</accession>
<dbReference type="Gene3D" id="1.25.10.10">
    <property type="entry name" value="Leucine-rich Repeat Variant"/>
    <property type="match status" value="1"/>
</dbReference>
<dbReference type="PANTHER" id="PTHR15245:SF20">
    <property type="entry name" value="SYMPLEKIN"/>
    <property type="match status" value="1"/>
</dbReference>
<dbReference type="STRING" id="4999.A0A1Y1UQC0"/>
<feature type="domain" description="Symplekin/Pta1 N-terminal" evidence="5">
    <location>
        <begin position="128"/>
        <end position="352"/>
    </location>
</feature>
<dbReference type="Proteomes" id="UP000193218">
    <property type="component" value="Unassembled WGS sequence"/>
</dbReference>
<comment type="subcellular location">
    <subcellularLocation>
        <location evidence="1">Nucleus</location>
    </subcellularLocation>
</comment>
<keyword evidence="2" id="KW-0507">mRNA processing</keyword>
<sequence>MSLYADEDLGLVNDVQDVDIVRSSALAGPADPVQALTAALALPSESAAQAEALFVAGRRFEEHPEKLPDLCGRLLPMVVDGGETLLRSWTLDMIALAVGRSSLQVDAKSQVAQACLEALVRLLSSESTRTIKSVIPIFSTIHPILFKLLATGRPPQIIHDLFIASKARILSFALDPNARPQNAGVRAAAWKFVQKVLVAGTRGPVADPRLRNQVQGASDPSIAIISRDSLLNAAELEEEAKMLQTQLVTQLYSSSDPTVLHPIIQTFPALCKARPMLTPLLVGSMTSWTPAMMEAAAKPAIHIRAVEKTLKMVMEHLRKVPSVIAFAAQLNDALIRQKQRMELAFVAEQEARKQRREEAKIKQEANKHSMEAESSEQAAKRARMESRAGSGMGKGPEVDVSVYPLEAVVDAVMAGLHGIPPETLKMSFEVARQALAENSPDAIRLLAPALGAKEDDKDGDDEILNPLEMDMDDEDLLLAGDLDEAEDEEPTTFVEFRLPPPEPLDPSERTRLADSALQRIYQYASDLSALPDPKENDGIKLAVSPKDMWMLLVARMASRGPEDRRKALTEYVSADFASRAKFASIWINEEWYNDSLNGTNHYTAIVESLVTPYLKNVDPKDKAFSSFLNALPSIPKGVIASIEGVCEDQSRGIVGFMALRDLLETRPPVRSQALRVLLDLCTHSDRKTRVMAIQTIRRWVPDSSMAPTIIDYAMGVLRRLIPTAKSEGGMDEDLPSVTENRFLGDVNEETVQQHVELAFAITRRQQDLLQNVFDIYAKLEKPIADQFESLLTPLIQSLGATTKLLDTLRSFPLGAEKLALRVVTILSAEGASPVLVSLVKGLMAERELDPGFIIPIIGELDKAEIEKQLPRIVSLLSKPDSRDTVRTAFASILQKLTPADLLVSLHGEEAGRKLAMEAIGLCFSMTSVFRSDVLATALARITELPTLPVVFLRTTIQTVTTYKSLIPFIANSILPKLVAKKIWEQGPLWDGFVKLSKMIAPASFGSLLQLPKEWLKDVLDKEPKLKTGLKGYLAGKGQQRALLEILGEDA</sequence>
<organism evidence="7 8">
    <name type="scientific">Kockovaella imperatae</name>
    <dbReference type="NCBI Taxonomy" id="4999"/>
    <lineage>
        <taxon>Eukaryota</taxon>
        <taxon>Fungi</taxon>
        <taxon>Dikarya</taxon>
        <taxon>Basidiomycota</taxon>
        <taxon>Agaricomycotina</taxon>
        <taxon>Tremellomycetes</taxon>
        <taxon>Tremellales</taxon>
        <taxon>Cuniculitremaceae</taxon>
        <taxon>Kockovaella</taxon>
    </lineage>
</organism>
<dbReference type="FunCoup" id="A0A1Y1UQC0">
    <property type="interactions" value="366"/>
</dbReference>
<dbReference type="InterPro" id="IPR016024">
    <property type="entry name" value="ARM-type_fold"/>
</dbReference>
<dbReference type="AlphaFoldDB" id="A0A1Y1UQC0"/>
<dbReference type="InterPro" id="IPR021850">
    <property type="entry name" value="Symplekin/Pta1"/>
</dbReference>
<comment type="caution">
    <text evidence="7">The sequence shown here is derived from an EMBL/GenBank/DDBJ whole genome shotgun (WGS) entry which is preliminary data.</text>
</comment>
<name>A0A1Y1UQC0_9TREE</name>
<dbReference type="GO" id="GO:0005847">
    <property type="term" value="C:mRNA cleavage and polyadenylation specificity factor complex"/>
    <property type="evidence" value="ECO:0007669"/>
    <property type="project" value="TreeGrafter"/>
</dbReference>
<keyword evidence="8" id="KW-1185">Reference proteome</keyword>
<evidence type="ECO:0000256" key="2">
    <source>
        <dbReference type="ARBA" id="ARBA00022664"/>
    </source>
</evidence>
<evidence type="ECO:0000256" key="1">
    <source>
        <dbReference type="ARBA" id="ARBA00004123"/>
    </source>
</evidence>
<evidence type="ECO:0000259" key="5">
    <source>
        <dbReference type="Pfam" id="PF11935"/>
    </source>
</evidence>
<dbReference type="OrthoDB" id="331600at2759"/>
<evidence type="ECO:0000256" key="3">
    <source>
        <dbReference type="ARBA" id="ARBA00023242"/>
    </source>
</evidence>
<dbReference type="InterPro" id="IPR022075">
    <property type="entry name" value="Symplekin_C"/>
</dbReference>
<evidence type="ECO:0000259" key="6">
    <source>
        <dbReference type="Pfam" id="PF12295"/>
    </source>
</evidence>
<dbReference type="InParanoid" id="A0A1Y1UQC0"/>
<reference evidence="7 8" key="1">
    <citation type="submission" date="2017-03" db="EMBL/GenBank/DDBJ databases">
        <title>Widespread Adenine N6-methylation of Active Genes in Fungi.</title>
        <authorList>
            <consortium name="DOE Joint Genome Institute"/>
            <person name="Mondo S.J."/>
            <person name="Dannebaum R.O."/>
            <person name="Kuo R.C."/>
            <person name="Louie K.B."/>
            <person name="Bewick A.J."/>
            <person name="Labutti K."/>
            <person name="Haridas S."/>
            <person name="Kuo A."/>
            <person name="Salamov A."/>
            <person name="Ahrendt S.R."/>
            <person name="Lau R."/>
            <person name="Bowen B.P."/>
            <person name="Lipzen A."/>
            <person name="Sullivan W."/>
            <person name="Andreopoulos W.B."/>
            <person name="Clum A."/>
            <person name="Lindquist E."/>
            <person name="Daum C."/>
            <person name="Northen T.R."/>
            <person name="Ramamoorthy G."/>
            <person name="Schmitz R.J."/>
            <person name="Gryganskyi A."/>
            <person name="Culley D."/>
            <person name="Magnuson J."/>
            <person name="James T.Y."/>
            <person name="O'Malley M.A."/>
            <person name="Stajich J.E."/>
            <person name="Spatafora J.W."/>
            <person name="Visel A."/>
            <person name="Grigoriev I.V."/>
        </authorList>
    </citation>
    <scope>NUCLEOTIDE SEQUENCE [LARGE SCALE GENOMIC DNA]</scope>
    <source>
        <strain evidence="7 8">NRRL Y-17943</strain>
    </source>
</reference>
<dbReference type="GeneID" id="33555571"/>
<evidence type="ECO:0000256" key="4">
    <source>
        <dbReference type="SAM" id="MobiDB-lite"/>
    </source>
</evidence>
<dbReference type="Pfam" id="PF12295">
    <property type="entry name" value="Symplekin_C"/>
    <property type="match status" value="1"/>
</dbReference>
<gene>
    <name evidence="7" type="ORF">BD324DRAFT_588241</name>
</gene>
<evidence type="ECO:0000313" key="8">
    <source>
        <dbReference type="Proteomes" id="UP000193218"/>
    </source>
</evidence>
<dbReference type="GO" id="GO:0006397">
    <property type="term" value="P:mRNA processing"/>
    <property type="evidence" value="ECO:0007669"/>
    <property type="project" value="UniProtKB-KW"/>
</dbReference>
<proteinExistence type="predicted"/>
<dbReference type="SUPFAM" id="SSF48371">
    <property type="entry name" value="ARM repeat"/>
    <property type="match status" value="1"/>
</dbReference>
<protein>
    <submittedName>
        <fullName evidence="7">Symplekin tight junction protein C terminal-domain-containing protein</fullName>
    </submittedName>
</protein>
<dbReference type="InterPro" id="IPR032460">
    <property type="entry name" value="Symplekin/Pta1_N"/>
</dbReference>
<dbReference type="RefSeq" id="XP_021873198.1">
    <property type="nucleotide sequence ID" value="XM_022013763.1"/>
</dbReference>
<dbReference type="InterPro" id="IPR011989">
    <property type="entry name" value="ARM-like"/>
</dbReference>
<feature type="domain" description="Symplekin C-terminal" evidence="6">
    <location>
        <begin position="849"/>
        <end position="1021"/>
    </location>
</feature>